<reference evidence="3" key="1">
    <citation type="submission" date="2016-10" db="EMBL/GenBank/DDBJ databases">
        <authorList>
            <person name="Varghese N."/>
            <person name="Submissions S."/>
        </authorList>
    </citation>
    <scope>NUCLEOTIDE SEQUENCE [LARGE SCALE GENOMIC DNA]</scope>
    <source>
        <strain evidence="3">CGMCC 1.10658</strain>
    </source>
</reference>
<dbReference type="InterPro" id="IPR000182">
    <property type="entry name" value="GNAT_dom"/>
</dbReference>
<dbReference type="AlphaFoldDB" id="A0A1G9EGM9"/>
<dbReference type="EMBL" id="FNFH01000008">
    <property type="protein sequence ID" value="SDK75310.1"/>
    <property type="molecule type" value="Genomic_DNA"/>
</dbReference>
<dbReference type="RefSeq" id="WP_091516593.1">
    <property type="nucleotide sequence ID" value="NZ_FNFH01000008.1"/>
</dbReference>
<dbReference type="InterPro" id="IPR016181">
    <property type="entry name" value="Acyl_CoA_acyltransferase"/>
</dbReference>
<dbReference type="PANTHER" id="PTHR43617">
    <property type="entry name" value="L-AMINO ACID N-ACETYLTRANSFERASE"/>
    <property type="match status" value="1"/>
</dbReference>
<evidence type="ECO:0000259" key="1">
    <source>
        <dbReference type="PROSITE" id="PS51186"/>
    </source>
</evidence>
<feature type="domain" description="N-acetyltransferase" evidence="1">
    <location>
        <begin position="17"/>
        <end position="154"/>
    </location>
</feature>
<dbReference type="GO" id="GO:0016747">
    <property type="term" value="F:acyltransferase activity, transferring groups other than amino-acyl groups"/>
    <property type="evidence" value="ECO:0007669"/>
    <property type="project" value="InterPro"/>
</dbReference>
<dbReference type="Proteomes" id="UP000199305">
    <property type="component" value="Unassembled WGS sequence"/>
</dbReference>
<keyword evidence="3" id="KW-1185">Reference proteome</keyword>
<dbReference type="Pfam" id="PF00583">
    <property type="entry name" value="Acetyltransf_1"/>
    <property type="match status" value="1"/>
</dbReference>
<sequence length="170" mass="18880">MAPGEVVELHEPGPQHLEVLMSWIADREQCLQWGGPVFRFPFSPATFREDCRWDELAGGVLVDGCGHMVAFGQYYRRLGRCHLGHLVVSPGRRGQGLGKRLVRALARRGCAELEAAECSLFVLKNNAAARALYRRLGFVPAEHPESFPWQDQCDFLVAPAGALDESPTNH</sequence>
<dbReference type="Gene3D" id="3.40.630.30">
    <property type="match status" value="1"/>
</dbReference>
<evidence type="ECO:0000313" key="3">
    <source>
        <dbReference type="Proteomes" id="UP000199305"/>
    </source>
</evidence>
<organism evidence="2 3">
    <name type="scientific">Microbulbifer yueqingensis</name>
    <dbReference type="NCBI Taxonomy" id="658219"/>
    <lineage>
        <taxon>Bacteria</taxon>
        <taxon>Pseudomonadati</taxon>
        <taxon>Pseudomonadota</taxon>
        <taxon>Gammaproteobacteria</taxon>
        <taxon>Cellvibrionales</taxon>
        <taxon>Microbulbiferaceae</taxon>
        <taxon>Microbulbifer</taxon>
    </lineage>
</organism>
<keyword evidence="2" id="KW-0808">Transferase</keyword>
<dbReference type="SUPFAM" id="SSF55729">
    <property type="entry name" value="Acyl-CoA N-acyltransferases (Nat)"/>
    <property type="match status" value="1"/>
</dbReference>
<dbReference type="OrthoDB" id="326501at2"/>
<proteinExistence type="predicted"/>
<protein>
    <submittedName>
        <fullName evidence="2">Acetyltransferase (GNAT) family protein</fullName>
    </submittedName>
</protein>
<dbReference type="InterPro" id="IPR050276">
    <property type="entry name" value="MshD_Acetyltransferase"/>
</dbReference>
<dbReference type="STRING" id="658219.SAMN05216212_3119"/>
<evidence type="ECO:0000313" key="2">
    <source>
        <dbReference type="EMBL" id="SDK75310.1"/>
    </source>
</evidence>
<dbReference type="CDD" id="cd04301">
    <property type="entry name" value="NAT_SF"/>
    <property type="match status" value="1"/>
</dbReference>
<dbReference type="PROSITE" id="PS51186">
    <property type="entry name" value="GNAT"/>
    <property type="match status" value="1"/>
</dbReference>
<name>A0A1G9EGM9_9GAMM</name>
<gene>
    <name evidence="2" type="ORF">SAMN05216212_3119</name>
</gene>
<accession>A0A1G9EGM9</accession>